<name>A0A836A8K2_SHEEP</name>
<feature type="region of interest" description="Disordered" evidence="1">
    <location>
        <begin position="22"/>
        <end position="69"/>
    </location>
</feature>
<dbReference type="EMBL" id="JAEMGP010000003">
    <property type="protein sequence ID" value="KAG5212306.1"/>
    <property type="molecule type" value="Genomic_DNA"/>
</dbReference>
<evidence type="ECO:0000313" key="2">
    <source>
        <dbReference type="EMBL" id="KAG5212306.1"/>
    </source>
</evidence>
<organism evidence="2 3">
    <name type="scientific">Ovis aries</name>
    <name type="common">Sheep</name>
    <dbReference type="NCBI Taxonomy" id="9940"/>
    <lineage>
        <taxon>Eukaryota</taxon>
        <taxon>Metazoa</taxon>
        <taxon>Chordata</taxon>
        <taxon>Craniata</taxon>
        <taxon>Vertebrata</taxon>
        <taxon>Euteleostomi</taxon>
        <taxon>Mammalia</taxon>
        <taxon>Eutheria</taxon>
        <taxon>Laurasiatheria</taxon>
        <taxon>Artiodactyla</taxon>
        <taxon>Ruminantia</taxon>
        <taxon>Pecora</taxon>
        <taxon>Bovidae</taxon>
        <taxon>Caprinae</taxon>
        <taxon>Ovis</taxon>
    </lineage>
</organism>
<sequence length="82" mass="9378">MDFGSRAYTTCIFSAFSSAMLEGRRKKKKRIRRKQTNPGTPTPTSTKRRKPEKQGSRKTGMRSEQYLCTPIIHGDRVTRTLG</sequence>
<evidence type="ECO:0000256" key="1">
    <source>
        <dbReference type="SAM" id="MobiDB-lite"/>
    </source>
</evidence>
<protein>
    <submittedName>
        <fullName evidence="2">Uncharacterized protein</fullName>
    </submittedName>
</protein>
<feature type="compositionally biased region" description="Basic residues" evidence="1">
    <location>
        <begin position="24"/>
        <end position="35"/>
    </location>
</feature>
<comment type="caution">
    <text evidence="2">The sequence shown here is derived from an EMBL/GenBank/DDBJ whole genome shotgun (WGS) entry which is preliminary data.</text>
</comment>
<gene>
    <name evidence="2" type="ORF">JEQ12_014735</name>
</gene>
<reference evidence="2 3" key="1">
    <citation type="submission" date="2020-12" db="EMBL/GenBank/DDBJ databases">
        <title>De novo assembly of Tibetan sheep genome.</title>
        <authorList>
            <person name="Li X."/>
        </authorList>
    </citation>
    <scope>NUCLEOTIDE SEQUENCE [LARGE SCALE GENOMIC DNA]</scope>
    <source>
        <tissue evidence="2">Heart</tissue>
    </source>
</reference>
<dbReference type="Proteomes" id="UP000664991">
    <property type="component" value="Unassembled WGS sequence"/>
</dbReference>
<accession>A0A836A8K2</accession>
<proteinExistence type="predicted"/>
<dbReference type="AlphaFoldDB" id="A0A836A8K2"/>
<evidence type="ECO:0000313" key="3">
    <source>
        <dbReference type="Proteomes" id="UP000664991"/>
    </source>
</evidence>